<sequence>MKVPGPNPSRSLSVWSLHVLLGFMWASSGYSSFSPAVQKLVDYASHTLGDFKTTKV</sequence>
<dbReference type="EMBL" id="GBXM01002832">
    <property type="protein sequence ID" value="JAI05746.1"/>
    <property type="molecule type" value="Transcribed_RNA"/>
</dbReference>
<organism evidence="2">
    <name type="scientific">Anguilla anguilla</name>
    <name type="common">European freshwater eel</name>
    <name type="synonym">Muraena anguilla</name>
    <dbReference type="NCBI Taxonomy" id="7936"/>
    <lineage>
        <taxon>Eukaryota</taxon>
        <taxon>Metazoa</taxon>
        <taxon>Chordata</taxon>
        <taxon>Craniata</taxon>
        <taxon>Vertebrata</taxon>
        <taxon>Euteleostomi</taxon>
        <taxon>Actinopterygii</taxon>
        <taxon>Neopterygii</taxon>
        <taxon>Teleostei</taxon>
        <taxon>Anguilliformes</taxon>
        <taxon>Anguillidae</taxon>
        <taxon>Anguilla</taxon>
    </lineage>
</organism>
<evidence type="ECO:0000256" key="1">
    <source>
        <dbReference type="SAM" id="SignalP"/>
    </source>
</evidence>
<accession>A0A0E9XV85</accession>
<feature type="chain" id="PRO_5002435379" evidence="1">
    <location>
        <begin position="27"/>
        <end position="56"/>
    </location>
</feature>
<keyword evidence="1" id="KW-0732">Signal</keyword>
<evidence type="ECO:0000313" key="2">
    <source>
        <dbReference type="EMBL" id="JAI05746.1"/>
    </source>
</evidence>
<proteinExistence type="predicted"/>
<feature type="signal peptide" evidence="1">
    <location>
        <begin position="1"/>
        <end position="26"/>
    </location>
</feature>
<name>A0A0E9XV85_ANGAN</name>
<reference evidence="2" key="1">
    <citation type="submission" date="2014-11" db="EMBL/GenBank/DDBJ databases">
        <authorList>
            <person name="Amaro Gonzalez C."/>
        </authorList>
    </citation>
    <scope>NUCLEOTIDE SEQUENCE</scope>
</reference>
<dbReference type="AlphaFoldDB" id="A0A0E9XV85"/>
<protein>
    <submittedName>
        <fullName evidence="2">Uncharacterized protein</fullName>
    </submittedName>
</protein>
<reference evidence="2" key="2">
    <citation type="journal article" date="2015" name="Fish Shellfish Immunol.">
        <title>Early steps in the European eel (Anguilla anguilla)-Vibrio vulnificus interaction in the gills: Role of the RtxA13 toxin.</title>
        <authorList>
            <person name="Callol A."/>
            <person name="Pajuelo D."/>
            <person name="Ebbesson L."/>
            <person name="Teles M."/>
            <person name="MacKenzie S."/>
            <person name="Amaro C."/>
        </authorList>
    </citation>
    <scope>NUCLEOTIDE SEQUENCE</scope>
</reference>